<dbReference type="Gene3D" id="1.20.1440.60">
    <property type="entry name" value="23S rRNA-intervening sequence"/>
    <property type="match status" value="1"/>
</dbReference>
<dbReference type="CDD" id="cd16376">
    <property type="entry name" value="Avd_like"/>
    <property type="match status" value="1"/>
</dbReference>
<evidence type="ECO:0000313" key="4">
    <source>
        <dbReference type="Proteomes" id="UP000318995"/>
    </source>
</evidence>
<dbReference type="Pfam" id="PF22296">
    <property type="entry name" value="bAvd"/>
    <property type="match status" value="1"/>
</dbReference>
<dbReference type="SUPFAM" id="SSF158446">
    <property type="entry name" value="IVS-encoded protein-like"/>
    <property type="match status" value="1"/>
</dbReference>
<dbReference type="AlphaFoldDB" id="A0A5C5W7U7"/>
<dbReference type="OrthoDB" id="9798541at2"/>
<sequence>MSPRSCWCSVSVSRPYRADSGVRPDSLDQHHKCEWEKVDSFPKSQRFVFGTRLADHAIGVLEMLVEASYSSTKAALLAEANRKVETLRWLLRLAKDRQVLTERQYLFGCQGLTECGRMLGGWLKQTQSKEGPASHGGRFEASQAPV</sequence>
<proteinExistence type="predicted"/>
<protein>
    <recommendedName>
        <fullName evidence="2">bAvd-like domain-containing protein</fullName>
    </recommendedName>
</protein>
<comment type="caution">
    <text evidence="3">The sequence shown here is derived from an EMBL/GenBank/DDBJ whole genome shotgun (WGS) entry which is preliminary data.</text>
</comment>
<evidence type="ECO:0000313" key="3">
    <source>
        <dbReference type="EMBL" id="TWT46790.1"/>
    </source>
</evidence>
<dbReference type="EMBL" id="SJPH01000003">
    <property type="protein sequence ID" value="TWT46790.1"/>
    <property type="molecule type" value="Genomic_DNA"/>
</dbReference>
<gene>
    <name evidence="3" type="ORF">Pla111_18910</name>
</gene>
<feature type="region of interest" description="Disordered" evidence="1">
    <location>
        <begin position="126"/>
        <end position="146"/>
    </location>
</feature>
<reference evidence="3 4" key="1">
    <citation type="submission" date="2019-02" db="EMBL/GenBank/DDBJ databases">
        <title>Deep-cultivation of Planctomycetes and their phenomic and genomic characterization uncovers novel biology.</title>
        <authorList>
            <person name="Wiegand S."/>
            <person name="Jogler M."/>
            <person name="Boedeker C."/>
            <person name="Pinto D."/>
            <person name="Vollmers J."/>
            <person name="Rivas-Marin E."/>
            <person name="Kohn T."/>
            <person name="Peeters S.H."/>
            <person name="Heuer A."/>
            <person name="Rast P."/>
            <person name="Oberbeckmann S."/>
            <person name="Bunk B."/>
            <person name="Jeske O."/>
            <person name="Meyerdierks A."/>
            <person name="Storesund J.E."/>
            <person name="Kallscheuer N."/>
            <person name="Luecker S."/>
            <person name="Lage O.M."/>
            <person name="Pohl T."/>
            <person name="Merkel B.J."/>
            <person name="Hornburger P."/>
            <person name="Mueller R.-W."/>
            <person name="Bruemmer F."/>
            <person name="Labrenz M."/>
            <person name="Spormann A.M."/>
            <person name="Op Den Camp H."/>
            <person name="Overmann J."/>
            <person name="Amann R."/>
            <person name="Jetten M.S.M."/>
            <person name="Mascher T."/>
            <person name="Medema M.H."/>
            <person name="Devos D.P."/>
            <person name="Kaster A.-K."/>
            <person name="Ovreas L."/>
            <person name="Rohde M."/>
            <person name="Galperin M.Y."/>
            <person name="Jogler C."/>
        </authorList>
    </citation>
    <scope>NUCLEOTIDE SEQUENCE [LARGE SCALE GENOMIC DNA]</scope>
    <source>
        <strain evidence="3 4">Pla111</strain>
    </source>
</reference>
<evidence type="ECO:0000256" key="1">
    <source>
        <dbReference type="SAM" id="MobiDB-lite"/>
    </source>
</evidence>
<dbReference type="InterPro" id="IPR036583">
    <property type="entry name" value="23S_rRNA_IVS_sf"/>
</dbReference>
<dbReference type="Proteomes" id="UP000318995">
    <property type="component" value="Unassembled WGS sequence"/>
</dbReference>
<dbReference type="InterPro" id="IPR055360">
    <property type="entry name" value="bAvd"/>
</dbReference>
<name>A0A5C5W7U7_9BACT</name>
<feature type="domain" description="bAvd-like" evidence="2">
    <location>
        <begin position="37"/>
        <end position="125"/>
    </location>
</feature>
<organism evidence="3 4">
    <name type="scientific">Botrimarina hoheduenensis</name>
    <dbReference type="NCBI Taxonomy" id="2528000"/>
    <lineage>
        <taxon>Bacteria</taxon>
        <taxon>Pseudomonadati</taxon>
        <taxon>Planctomycetota</taxon>
        <taxon>Planctomycetia</taxon>
        <taxon>Pirellulales</taxon>
        <taxon>Lacipirellulaceae</taxon>
        <taxon>Botrimarina</taxon>
    </lineage>
</organism>
<keyword evidence="4" id="KW-1185">Reference proteome</keyword>
<dbReference type="RefSeq" id="WP_146573572.1">
    <property type="nucleotide sequence ID" value="NZ_SJPH01000003.1"/>
</dbReference>
<dbReference type="NCBIfam" id="NF033474">
    <property type="entry name" value="DivGenRetAVD"/>
    <property type="match status" value="1"/>
</dbReference>
<accession>A0A5C5W7U7</accession>
<evidence type="ECO:0000259" key="2">
    <source>
        <dbReference type="Pfam" id="PF22296"/>
    </source>
</evidence>